<dbReference type="EMBL" id="DRMJ01000025">
    <property type="protein sequence ID" value="HHL42080.1"/>
    <property type="molecule type" value="Genomic_DNA"/>
</dbReference>
<sequence>MRILFISLTVFWVWFGSGMSALAKERITTFDVEIQVEKNGDILVTETIDVIAEGIHIRRGIYRDLPRFFSLDGEKIPYRYTVVSVQRDGKKETFKRQKLGNAYRIRIGDADTYLSSGPHRYRINYKVKNQIRYFKDYDELYWNATGSYWTFPIDKAVVRVRLPEGATYAGQSAYTGILGSRSQNYVFRETNGELIFETSRALGVNEGITISLSLPKGGIDPPSAADLRALWWAKNAATFFFVTTLLGVFAFYYSKWSRYGRDPQMGPLFARYEPPKNYSPAAVSFIHYKSIRGHKALTATLIALATKGWIDID</sequence>
<evidence type="ECO:0000256" key="1">
    <source>
        <dbReference type="SAM" id="Phobius"/>
    </source>
</evidence>
<keyword evidence="1" id="KW-1133">Transmembrane helix</keyword>
<dbReference type="Proteomes" id="UP000885830">
    <property type="component" value="Unassembled WGS sequence"/>
</dbReference>
<keyword evidence="1" id="KW-0812">Transmembrane</keyword>
<reference evidence="3" key="1">
    <citation type="journal article" date="2020" name="mSystems">
        <title>Genome- and Community-Level Interaction Insights into Carbon Utilization and Element Cycling Functions of Hydrothermarchaeota in Hydrothermal Sediment.</title>
        <authorList>
            <person name="Zhou Z."/>
            <person name="Liu Y."/>
            <person name="Xu W."/>
            <person name="Pan J."/>
            <person name="Luo Z.H."/>
            <person name="Li M."/>
        </authorList>
    </citation>
    <scope>NUCLEOTIDE SEQUENCE [LARGE SCALE GENOMIC DNA]</scope>
    <source>
        <strain evidence="3">HyVt-485</strain>
    </source>
</reference>
<comment type="caution">
    <text evidence="3">The sequence shown here is derived from an EMBL/GenBank/DDBJ whole genome shotgun (WGS) entry which is preliminary data.</text>
</comment>
<evidence type="ECO:0000259" key="2">
    <source>
        <dbReference type="Pfam" id="PF09972"/>
    </source>
</evidence>
<dbReference type="Pfam" id="PF09972">
    <property type="entry name" value="DUF2207"/>
    <property type="match status" value="1"/>
</dbReference>
<accession>A0A7C5QZA2</accession>
<gene>
    <name evidence="3" type="ORF">ENJ42_00550</name>
</gene>
<keyword evidence="1" id="KW-0472">Membrane</keyword>
<name>A0A7C5QZA2_9PROT</name>
<feature type="transmembrane region" description="Helical" evidence="1">
    <location>
        <begin position="231"/>
        <end position="253"/>
    </location>
</feature>
<proteinExistence type="predicted"/>
<protein>
    <submittedName>
        <fullName evidence="3">DUF2207 domain-containing protein</fullName>
    </submittedName>
</protein>
<dbReference type="InterPro" id="IPR018702">
    <property type="entry name" value="DUF2207"/>
</dbReference>
<dbReference type="AlphaFoldDB" id="A0A7C5QZA2"/>
<organism evidence="3">
    <name type="scientific">Hellea balneolensis</name>
    <dbReference type="NCBI Taxonomy" id="287478"/>
    <lineage>
        <taxon>Bacteria</taxon>
        <taxon>Pseudomonadati</taxon>
        <taxon>Pseudomonadota</taxon>
        <taxon>Alphaproteobacteria</taxon>
        <taxon>Maricaulales</taxon>
        <taxon>Robiginitomaculaceae</taxon>
        <taxon>Hellea</taxon>
    </lineage>
</organism>
<evidence type="ECO:0000313" key="3">
    <source>
        <dbReference type="EMBL" id="HHL42080.1"/>
    </source>
</evidence>
<feature type="non-terminal residue" evidence="3">
    <location>
        <position position="313"/>
    </location>
</feature>
<feature type="domain" description="DUF2207" evidence="2">
    <location>
        <begin position="26"/>
        <end position="212"/>
    </location>
</feature>